<accession>A0A9N9KVL6</accession>
<gene>
    <name evidence="1" type="ORF">HYFRA_00005931</name>
</gene>
<keyword evidence="2" id="KW-1185">Reference proteome</keyword>
<dbReference type="AlphaFoldDB" id="A0A9N9KVL6"/>
<comment type="caution">
    <text evidence="1">The sequence shown here is derived from an EMBL/GenBank/DDBJ whole genome shotgun (WGS) entry which is preliminary data.</text>
</comment>
<protein>
    <submittedName>
        <fullName evidence="1">Uncharacterized protein</fullName>
    </submittedName>
</protein>
<reference evidence="1" key="1">
    <citation type="submission" date="2021-07" db="EMBL/GenBank/DDBJ databases">
        <authorList>
            <person name="Durling M."/>
        </authorList>
    </citation>
    <scope>NUCLEOTIDE SEQUENCE</scope>
</reference>
<dbReference type="EMBL" id="CAJVRL010000056">
    <property type="protein sequence ID" value="CAG8954309.1"/>
    <property type="molecule type" value="Genomic_DNA"/>
</dbReference>
<sequence>MRYPTDGETISPHQGVRNSEKHGVLRWPFLTAGDERNLRGVVATTIYFISVPGEGFGKIGHLKAAPRSEVSDEHSPTLSVDLQAEDLHHLFEPGLEGKQNMMYQFSSLLFINLPYRKLLPSYISQLLYWSLDALQPSFCFLQTRILTPTDWNMGYRQNFRRAACENAAEEAAAEAEIWVARVMGDVCDSL</sequence>
<proteinExistence type="predicted"/>
<dbReference type="Proteomes" id="UP000696280">
    <property type="component" value="Unassembled WGS sequence"/>
</dbReference>
<evidence type="ECO:0000313" key="1">
    <source>
        <dbReference type="EMBL" id="CAG8954309.1"/>
    </source>
</evidence>
<evidence type="ECO:0000313" key="2">
    <source>
        <dbReference type="Proteomes" id="UP000696280"/>
    </source>
</evidence>
<organism evidence="1 2">
    <name type="scientific">Hymenoscyphus fraxineus</name>
    <dbReference type="NCBI Taxonomy" id="746836"/>
    <lineage>
        <taxon>Eukaryota</taxon>
        <taxon>Fungi</taxon>
        <taxon>Dikarya</taxon>
        <taxon>Ascomycota</taxon>
        <taxon>Pezizomycotina</taxon>
        <taxon>Leotiomycetes</taxon>
        <taxon>Helotiales</taxon>
        <taxon>Helotiaceae</taxon>
        <taxon>Hymenoscyphus</taxon>
    </lineage>
</organism>
<name>A0A9N9KVL6_9HELO</name>